<dbReference type="InterPro" id="IPR000253">
    <property type="entry name" value="FHA_dom"/>
</dbReference>
<dbReference type="SUPFAM" id="SSF49879">
    <property type="entry name" value="SMAD/FHA domain"/>
    <property type="match status" value="1"/>
</dbReference>
<name>L5MGT7_MYODS</name>
<gene>
    <name evidence="4" type="ORF">MDA_GLEAN10010390</name>
</gene>
<reference evidence="5" key="1">
    <citation type="journal article" date="2013" name="Science">
        <title>Comparative analysis of bat genomes provides insight into the evolution of flight and immunity.</title>
        <authorList>
            <person name="Zhang G."/>
            <person name="Cowled C."/>
            <person name="Shi Z."/>
            <person name="Huang Z."/>
            <person name="Bishop-Lilly K.A."/>
            <person name="Fang X."/>
            <person name="Wynne J.W."/>
            <person name="Xiong Z."/>
            <person name="Baker M.L."/>
            <person name="Zhao W."/>
            <person name="Tachedjian M."/>
            <person name="Zhu Y."/>
            <person name="Zhou P."/>
            <person name="Jiang X."/>
            <person name="Ng J."/>
            <person name="Yang L."/>
            <person name="Wu L."/>
            <person name="Xiao J."/>
            <person name="Feng Y."/>
            <person name="Chen Y."/>
            <person name="Sun X."/>
            <person name="Zhang Y."/>
            <person name="Marsh G.A."/>
            <person name="Crameri G."/>
            <person name="Broder C.C."/>
            <person name="Frey K.G."/>
            <person name="Wang L.F."/>
            <person name="Wang J."/>
        </authorList>
    </citation>
    <scope>NUCLEOTIDE SEQUENCE [LARGE SCALE GENOMIC DNA]</scope>
</reference>
<dbReference type="PROSITE" id="PS50006">
    <property type="entry name" value="FHA_DOMAIN"/>
    <property type="match status" value="1"/>
</dbReference>
<feature type="domain" description="FHA" evidence="3">
    <location>
        <begin position="62"/>
        <end position="126"/>
    </location>
</feature>
<dbReference type="Pfam" id="PF15308">
    <property type="entry name" value="CEP170_C"/>
    <property type="match status" value="2"/>
</dbReference>
<feature type="compositionally biased region" description="Low complexity" evidence="2">
    <location>
        <begin position="223"/>
        <end position="235"/>
    </location>
</feature>
<dbReference type="InterPro" id="IPR051176">
    <property type="entry name" value="Cent_Immune-Sig_Mod"/>
</dbReference>
<dbReference type="EMBL" id="KB100325">
    <property type="protein sequence ID" value="ELK37517.1"/>
    <property type="molecule type" value="Genomic_DNA"/>
</dbReference>
<dbReference type="InterPro" id="IPR029300">
    <property type="entry name" value="CEP170_C"/>
</dbReference>
<feature type="region of interest" description="Disordered" evidence="2">
    <location>
        <begin position="1"/>
        <end position="25"/>
    </location>
</feature>
<evidence type="ECO:0000256" key="2">
    <source>
        <dbReference type="SAM" id="MobiDB-lite"/>
    </source>
</evidence>
<evidence type="ECO:0000259" key="3">
    <source>
        <dbReference type="PROSITE" id="PS50006"/>
    </source>
</evidence>
<protein>
    <submittedName>
        <fullName evidence="4">Protein KIAA0284</fullName>
    </submittedName>
</protein>
<evidence type="ECO:0000313" key="5">
    <source>
        <dbReference type="Proteomes" id="UP000010556"/>
    </source>
</evidence>
<dbReference type="Proteomes" id="UP000010556">
    <property type="component" value="Unassembled WGS sequence"/>
</dbReference>
<accession>L5MGT7</accession>
<evidence type="ECO:0000313" key="4">
    <source>
        <dbReference type="EMBL" id="ELK37517.1"/>
    </source>
</evidence>
<organism evidence="4 5">
    <name type="scientific">Myotis davidii</name>
    <name type="common">David's myotis</name>
    <dbReference type="NCBI Taxonomy" id="225400"/>
    <lineage>
        <taxon>Eukaryota</taxon>
        <taxon>Metazoa</taxon>
        <taxon>Chordata</taxon>
        <taxon>Craniata</taxon>
        <taxon>Vertebrata</taxon>
        <taxon>Euteleostomi</taxon>
        <taxon>Mammalia</taxon>
        <taxon>Eutheria</taxon>
        <taxon>Laurasiatheria</taxon>
        <taxon>Chiroptera</taxon>
        <taxon>Yangochiroptera</taxon>
        <taxon>Vespertilionidae</taxon>
        <taxon>Myotis</taxon>
    </lineage>
</organism>
<dbReference type="Pfam" id="PF00498">
    <property type="entry name" value="FHA"/>
    <property type="match status" value="1"/>
</dbReference>
<dbReference type="PANTHER" id="PTHR15715">
    <property type="entry name" value="CENTROSOMAL PROTEIN OF 170 KDA"/>
    <property type="match status" value="1"/>
</dbReference>
<dbReference type="AlphaFoldDB" id="L5MGT7"/>
<comment type="similarity">
    <text evidence="1">Belongs to the CEP170 family.</text>
</comment>
<dbReference type="Gene3D" id="2.60.200.20">
    <property type="match status" value="1"/>
</dbReference>
<sequence>MEPAAEVRAFDQNRTQDLQSPGGRSVHWAKRTSRQGCASVSVTVRTRSHAVGFRCSPVYLLLYFLRKTPCAFSLVLREGHLKVARVPQSRSVDKQHAVINYDQDRDEHWVKDLGSLNGTFVNEVRIPDQKYITLKLNDHEKYTSQLQVSVKGPAPKRGEALPEHTPYCESSNPRPERDRRPGTGARRRQQGSDCTSTSEEEYGSRHGSPKHTRSRASTATQTPRAGSARARPRAPGLRDTDDEEEPDPYGFIVQTAEIAEIASSILKELRRVQKQLEVINAIVDPSGNLGHF</sequence>
<evidence type="ECO:0000256" key="1">
    <source>
        <dbReference type="ARBA" id="ARBA00010436"/>
    </source>
</evidence>
<keyword evidence="5" id="KW-1185">Reference proteome</keyword>
<proteinExistence type="inferred from homology"/>
<feature type="region of interest" description="Disordered" evidence="2">
    <location>
        <begin position="145"/>
        <end position="248"/>
    </location>
</feature>
<dbReference type="InterPro" id="IPR008984">
    <property type="entry name" value="SMAD_FHA_dom_sf"/>
</dbReference>
<dbReference type="PANTHER" id="PTHR15715:SF18">
    <property type="entry name" value="CENTROSOMAL PROTEIN OF 170 KDA PROTEIN B"/>
    <property type="match status" value="1"/>
</dbReference>